<dbReference type="PANTHER" id="PTHR39186:SF1">
    <property type="entry name" value="DUF2071 DOMAIN-CONTAINING PROTEIN"/>
    <property type="match status" value="1"/>
</dbReference>
<name>A0A1I4WKF9_9FLAO</name>
<evidence type="ECO:0000313" key="1">
    <source>
        <dbReference type="EMBL" id="SFN14178.1"/>
    </source>
</evidence>
<reference evidence="2" key="1">
    <citation type="submission" date="2016-10" db="EMBL/GenBank/DDBJ databases">
        <authorList>
            <person name="Varghese N."/>
            <person name="Submissions S."/>
        </authorList>
    </citation>
    <scope>NUCLEOTIDE SEQUENCE [LARGE SCALE GENOMIC DNA]</scope>
    <source>
        <strain evidence="2">DS-12</strain>
    </source>
</reference>
<dbReference type="Proteomes" id="UP000199036">
    <property type="component" value="Unassembled WGS sequence"/>
</dbReference>
<dbReference type="EMBL" id="FOVI01000001">
    <property type="protein sequence ID" value="SFN14178.1"/>
    <property type="molecule type" value="Genomic_DNA"/>
</dbReference>
<dbReference type="Pfam" id="PF09844">
    <property type="entry name" value="DUF2071"/>
    <property type="match status" value="1"/>
</dbReference>
<dbReference type="STRING" id="913024.SAMN05421741_101285"/>
<dbReference type="PANTHER" id="PTHR39186">
    <property type="entry name" value="DUF2071 FAMILY PROTEIN"/>
    <property type="match status" value="1"/>
</dbReference>
<evidence type="ECO:0008006" key="3">
    <source>
        <dbReference type="Google" id="ProtNLM"/>
    </source>
</evidence>
<organism evidence="1 2">
    <name type="scientific">Paenimyroides ummariense</name>
    <dbReference type="NCBI Taxonomy" id="913024"/>
    <lineage>
        <taxon>Bacteria</taxon>
        <taxon>Pseudomonadati</taxon>
        <taxon>Bacteroidota</taxon>
        <taxon>Flavobacteriia</taxon>
        <taxon>Flavobacteriales</taxon>
        <taxon>Flavobacteriaceae</taxon>
        <taxon>Paenimyroides</taxon>
    </lineage>
</organism>
<sequence>MGLSIKKILKQTDHRTWDYPKQPYSFYQEWNRALFFHWKVDAAILQELIPDGLTIDLFNEEAYVSLVAFTMEKIRPRFLPPFAPISNFEEINLRTYVLKDDIPGVYFLNIEASKIISVAVSKLLSVLPYEHADMYRNNKDYFQSVFKKKNFSFAAKYEIGTEIKDKTDLDCFLTERYCLYVDDDENLYRYDIHHIPWPLYQLTLYELQTDYVLGDLNLNELPLKVQYSSGVQVIAWNKIEV</sequence>
<keyword evidence="2" id="KW-1185">Reference proteome</keyword>
<dbReference type="Gene3D" id="2.40.400.10">
    <property type="entry name" value="Acetoacetate decarboxylase-like"/>
    <property type="match status" value="1"/>
</dbReference>
<proteinExistence type="predicted"/>
<dbReference type="SUPFAM" id="SSF160104">
    <property type="entry name" value="Acetoacetate decarboxylase-like"/>
    <property type="match status" value="1"/>
</dbReference>
<gene>
    <name evidence="1" type="ORF">SAMN05421741_101285</name>
</gene>
<protein>
    <recommendedName>
        <fullName evidence="3">DUF2071 domain-containing protein</fullName>
    </recommendedName>
</protein>
<dbReference type="OrthoDB" id="1421826at2"/>
<accession>A0A1I4WKF9</accession>
<dbReference type="AlphaFoldDB" id="A0A1I4WKF9"/>
<evidence type="ECO:0000313" key="2">
    <source>
        <dbReference type="Proteomes" id="UP000199036"/>
    </source>
</evidence>
<dbReference type="InterPro" id="IPR018644">
    <property type="entry name" value="DUF2071"/>
</dbReference>
<dbReference type="RefSeq" id="WP_091517853.1">
    <property type="nucleotide sequence ID" value="NZ_FOVI01000001.1"/>
</dbReference>
<dbReference type="InterPro" id="IPR023375">
    <property type="entry name" value="ADC_dom_sf"/>
</dbReference>